<evidence type="ECO:0000313" key="2">
    <source>
        <dbReference type="Proteomes" id="UP001466331"/>
    </source>
</evidence>
<gene>
    <name evidence="1" type="ORF">WKV44_05875</name>
</gene>
<dbReference type="Proteomes" id="UP001466331">
    <property type="component" value="Unassembled WGS sequence"/>
</dbReference>
<reference evidence="1 2" key="1">
    <citation type="submission" date="2024-03" db="EMBL/GenBank/DDBJ databases">
        <title>Ignisphaera cupida sp. nov., a hyperthermophilic hydrolytic archaeon from a hot spring of Kamchatka, and proposal of Ignisphaeraceae fam. nov.</title>
        <authorList>
            <person name="Podosokorskaya O.A."/>
            <person name="Elcheninov A.G."/>
            <person name="Maltseva A.I."/>
            <person name="Zayulina K.S."/>
            <person name="Novikov A."/>
            <person name="Merkel A.Y."/>
        </authorList>
    </citation>
    <scope>NUCLEOTIDE SEQUENCE [LARGE SCALE GENOMIC DNA]</scope>
    <source>
        <strain evidence="1 2">38H-sp</strain>
    </source>
</reference>
<keyword evidence="2" id="KW-1185">Reference proteome</keyword>
<name>A0ABU9UBM6_9SPIR</name>
<organism evidence="1 2">
    <name type="scientific">Rarispira pelagica</name>
    <dbReference type="NCBI Taxonomy" id="3141764"/>
    <lineage>
        <taxon>Bacteria</taxon>
        <taxon>Pseudomonadati</taxon>
        <taxon>Spirochaetota</taxon>
        <taxon>Spirochaetia</taxon>
        <taxon>Winmispirales</taxon>
        <taxon>Winmispiraceae</taxon>
        <taxon>Rarispira</taxon>
    </lineage>
</organism>
<protein>
    <submittedName>
        <fullName evidence="1">Uncharacterized protein</fullName>
    </submittedName>
</protein>
<evidence type="ECO:0000313" key="1">
    <source>
        <dbReference type="EMBL" id="MEM5948065.1"/>
    </source>
</evidence>
<dbReference type="EMBL" id="JBCHKQ010000002">
    <property type="protein sequence ID" value="MEM5948065.1"/>
    <property type="molecule type" value="Genomic_DNA"/>
</dbReference>
<proteinExistence type="predicted"/>
<sequence>MEKKLSSRDYANLKNPLLIAFQPTVRVNTPVALLFIDNSILTDNLPLTEAIVSMIHELATPRLTEIHRELYLKNQVYKKLNMTELEQKLEEVITQSPTSIYFVAFSVAHLSTSGMIENKKLEHIRFLSYIHALMESLISDIGEIIGYNEDNIIFTITRESIDIELLVHQCWNTICMHITADKCPAPVNARWTQYPGKSTSISEIIETLLH</sequence>
<accession>A0ABU9UBM6</accession>
<dbReference type="RefSeq" id="WP_420069511.1">
    <property type="nucleotide sequence ID" value="NZ_JBCHKQ010000002.1"/>
</dbReference>
<comment type="caution">
    <text evidence="1">The sequence shown here is derived from an EMBL/GenBank/DDBJ whole genome shotgun (WGS) entry which is preliminary data.</text>
</comment>